<accession>A0ABZ0PI68</accession>
<dbReference type="NCBIfam" id="NF006622">
    <property type="entry name" value="PRK09190.1"/>
    <property type="match status" value="1"/>
</dbReference>
<feature type="region of interest" description="Disordered" evidence="1">
    <location>
        <begin position="1"/>
        <end position="28"/>
    </location>
</feature>
<dbReference type="PANTHER" id="PTHR34215:SF1">
    <property type="entry name" value="YLXR DOMAIN-CONTAINING PROTEIN"/>
    <property type="match status" value="1"/>
</dbReference>
<name>A0ABZ0PI68_9PROT</name>
<dbReference type="Proteomes" id="UP001305521">
    <property type="component" value="Chromosome"/>
</dbReference>
<protein>
    <submittedName>
        <fullName evidence="3">RNA-binding protein</fullName>
    </submittedName>
</protein>
<proteinExistence type="predicted"/>
<evidence type="ECO:0000259" key="2">
    <source>
        <dbReference type="Pfam" id="PF04296"/>
    </source>
</evidence>
<evidence type="ECO:0000313" key="4">
    <source>
        <dbReference type="Proteomes" id="UP001305521"/>
    </source>
</evidence>
<reference evidence="3 4" key="1">
    <citation type="submission" date="2023-11" db="EMBL/GenBank/DDBJ databases">
        <title>Arctic aerobic anoxygenic photoheterotroph Sediminicoccus rosea KRV36 adapts its photosynthesis to long days of polar summer.</title>
        <authorList>
            <person name="Tomasch J."/>
            <person name="Kopejtka K."/>
            <person name="Bily T."/>
            <person name="Gardiner A.T."/>
            <person name="Gardian Z."/>
            <person name="Shivaramu S."/>
            <person name="Koblizek M."/>
            <person name="Engelhardt F."/>
            <person name="Kaftan D."/>
        </authorList>
    </citation>
    <scope>NUCLEOTIDE SEQUENCE [LARGE SCALE GENOMIC DNA]</scope>
    <source>
        <strain evidence="3 4">R-30</strain>
    </source>
</reference>
<organism evidence="3 4">
    <name type="scientific">Sediminicoccus rosea</name>
    <dbReference type="NCBI Taxonomy" id="1225128"/>
    <lineage>
        <taxon>Bacteria</taxon>
        <taxon>Pseudomonadati</taxon>
        <taxon>Pseudomonadota</taxon>
        <taxon>Alphaproteobacteria</taxon>
        <taxon>Acetobacterales</taxon>
        <taxon>Roseomonadaceae</taxon>
        <taxon>Sediminicoccus</taxon>
    </lineage>
</organism>
<evidence type="ECO:0000256" key="1">
    <source>
        <dbReference type="SAM" id="MobiDB-lite"/>
    </source>
</evidence>
<dbReference type="RefSeq" id="WP_318649128.1">
    <property type="nucleotide sequence ID" value="NZ_CP137852.1"/>
</dbReference>
<feature type="domain" description="YlxR" evidence="2">
    <location>
        <begin position="37"/>
        <end position="101"/>
    </location>
</feature>
<dbReference type="SUPFAM" id="SSF55315">
    <property type="entry name" value="L30e-like"/>
    <property type="match status" value="1"/>
</dbReference>
<dbReference type="EMBL" id="CP137852">
    <property type="protein sequence ID" value="WPB85162.1"/>
    <property type="molecule type" value="Genomic_DNA"/>
</dbReference>
<dbReference type="Pfam" id="PF04296">
    <property type="entry name" value="YlxR"/>
    <property type="match status" value="1"/>
</dbReference>
<gene>
    <name evidence="3" type="ORF">R9Z33_24115</name>
</gene>
<dbReference type="SUPFAM" id="SSF64376">
    <property type="entry name" value="YlxR-like"/>
    <property type="match status" value="1"/>
</dbReference>
<evidence type="ECO:0000313" key="3">
    <source>
        <dbReference type="EMBL" id="WPB85162.1"/>
    </source>
</evidence>
<dbReference type="PANTHER" id="PTHR34215">
    <property type="entry name" value="BLL0784 PROTEIN"/>
    <property type="match status" value="1"/>
</dbReference>
<dbReference type="InterPro" id="IPR037465">
    <property type="entry name" value="YlxR"/>
</dbReference>
<dbReference type="Gene3D" id="3.30.1230.10">
    <property type="entry name" value="YlxR-like"/>
    <property type="match status" value="1"/>
</dbReference>
<dbReference type="Gene3D" id="3.30.1330.30">
    <property type="match status" value="1"/>
</dbReference>
<dbReference type="InterPro" id="IPR007393">
    <property type="entry name" value="YlxR_dom"/>
</dbReference>
<keyword evidence="4" id="KW-1185">Reference proteome</keyword>
<dbReference type="InterPro" id="IPR035931">
    <property type="entry name" value="YlxR-like_sf"/>
</dbReference>
<dbReference type="InterPro" id="IPR029064">
    <property type="entry name" value="Ribosomal_eL30-like_sf"/>
</dbReference>
<sequence length="224" mass="23688">MRKGTAKLPPADPALQAAPDPDALPDDAIARERGPLRRCIVTRQTLPKEQMLRFVIGPMREVVPDPGGRLPGRGLWLVAQDDVLRKALKQGAFAKAARGSVGVPGDLHALVVSGLRQRVLDFLGFARRSGEAVAGREAVLDWLRHDKVALLIQASDGSPAERSRLVGGRADGLGFPVLTPLTAAELGGVFGRERAVHVAISPGRMVSSLQAEAARLAGFAAVRG</sequence>